<dbReference type="AlphaFoldDB" id="A0A377LT56"/>
<dbReference type="Proteomes" id="UP000255106">
    <property type="component" value="Unassembled WGS sequence"/>
</dbReference>
<proteinExistence type="predicted"/>
<reference evidence="1 2" key="1">
    <citation type="submission" date="2018-06" db="EMBL/GenBank/DDBJ databases">
        <authorList>
            <consortium name="Pathogen Informatics"/>
            <person name="Doyle S."/>
        </authorList>
    </citation>
    <scope>NUCLEOTIDE SEQUENCE [LARGE SCALE GENOMIC DNA]</scope>
    <source>
        <strain evidence="1 2">NCTC10005</strain>
    </source>
</reference>
<evidence type="ECO:0000313" key="2">
    <source>
        <dbReference type="Proteomes" id="UP000255106"/>
    </source>
</evidence>
<gene>
    <name evidence="1" type="primary">ygaU_2</name>
    <name evidence="1" type="ORF">NCTC10005_01987</name>
</gene>
<accession>A0A377LT56</accession>
<protein>
    <submittedName>
        <fullName evidence="1">LysM domain/BON superfamily protein</fullName>
    </submittedName>
</protein>
<evidence type="ECO:0000313" key="1">
    <source>
        <dbReference type="EMBL" id="STQ09282.1"/>
    </source>
</evidence>
<organism evidence="1 2">
    <name type="scientific">Enterobacter cloacae</name>
    <dbReference type="NCBI Taxonomy" id="550"/>
    <lineage>
        <taxon>Bacteria</taxon>
        <taxon>Pseudomonadati</taxon>
        <taxon>Pseudomonadota</taxon>
        <taxon>Gammaproteobacteria</taxon>
        <taxon>Enterobacterales</taxon>
        <taxon>Enterobacteriaceae</taxon>
        <taxon>Enterobacter</taxon>
        <taxon>Enterobacter cloacae complex</taxon>
    </lineage>
</organism>
<sequence length="58" mass="6296">MGLFNFVKEAGEKLWDNLTDHKGQSDKITEHLKKLNIPGADKVQVNVTDGKASVTGDG</sequence>
<name>A0A377LT56_ENTCL</name>
<dbReference type="EMBL" id="UGJB01000004">
    <property type="protein sequence ID" value="STQ09282.1"/>
    <property type="molecule type" value="Genomic_DNA"/>
</dbReference>